<evidence type="ECO:0000313" key="3">
    <source>
        <dbReference type="Proteomes" id="UP000031443"/>
    </source>
</evidence>
<accession>M7BQR3</accession>
<dbReference type="AlphaFoldDB" id="M7BQR3"/>
<feature type="compositionally biased region" description="Acidic residues" evidence="1">
    <location>
        <begin position="1"/>
        <end position="14"/>
    </location>
</feature>
<evidence type="ECO:0000256" key="1">
    <source>
        <dbReference type="SAM" id="MobiDB-lite"/>
    </source>
</evidence>
<reference evidence="3" key="1">
    <citation type="journal article" date="2013" name="Nat. Genet.">
        <title>The draft genomes of soft-shell turtle and green sea turtle yield insights into the development and evolution of the turtle-specific body plan.</title>
        <authorList>
            <person name="Wang Z."/>
            <person name="Pascual-Anaya J."/>
            <person name="Zadissa A."/>
            <person name="Li W."/>
            <person name="Niimura Y."/>
            <person name="Huang Z."/>
            <person name="Li C."/>
            <person name="White S."/>
            <person name="Xiong Z."/>
            <person name="Fang D."/>
            <person name="Wang B."/>
            <person name="Ming Y."/>
            <person name="Chen Y."/>
            <person name="Zheng Y."/>
            <person name="Kuraku S."/>
            <person name="Pignatelli M."/>
            <person name="Herrero J."/>
            <person name="Beal K."/>
            <person name="Nozawa M."/>
            <person name="Li Q."/>
            <person name="Wang J."/>
            <person name="Zhang H."/>
            <person name="Yu L."/>
            <person name="Shigenobu S."/>
            <person name="Wang J."/>
            <person name="Liu J."/>
            <person name="Flicek P."/>
            <person name="Searle S."/>
            <person name="Wang J."/>
            <person name="Kuratani S."/>
            <person name="Yin Y."/>
            <person name="Aken B."/>
            <person name="Zhang G."/>
            <person name="Irie N."/>
        </authorList>
    </citation>
    <scope>NUCLEOTIDE SEQUENCE [LARGE SCALE GENOMIC DNA]</scope>
</reference>
<feature type="region of interest" description="Disordered" evidence="1">
    <location>
        <begin position="1"/>
        <end position="26"/>
    </location>
</feature>
<dbReference type="Gene3D" id="2.30.130.40">
    <property type="entry name" value="LON domain-like"/>
    <property type="match status" value="1"/>
</dbReference>
<dbReference type="InterPro" id="IPR046336">
    <property type="entry name" value="Lon_prtase_N_sf"/>
</dbReference>
<protein>
    <submittedName>
        <fullName evidence="2">Protein cereblon</fullName>
    </submittedName>
</protein>
<dbReference type="eggNOG" id="KOG1400">
    <property type="taxonomic scope" value="Eukaryota"/>
</dbReference>
<feature type="non-terminal residue" evidence="2">
    <location>
        <position position="1"/>
    </location>
</feature>
<gene>
    <name evidence="2" type="ORF">UY3_08445</name>
</gene>
<dbReference type="Proteomes" id="UP000031443">
    <property type="component" value="Unassembled WGS sequence"/>
</dbReference>
<sequence length="162" mass="19558">ESEEDDDLEMEVEDQDSKEAEKPNINFDTSLPTSHMVCGFSMCLPQHLKHPCEEVLIQFNVREREAHFGTTAEIYAYREEQEFGIETVKVKAVGRQRFKVLEIRTQSDGLWKQGQYRYRYRGPWYRLSWHHKCYHGDFHHPPCRYCQTLWYHSSLRDRHRYA</sequence>
<evidence type="ECO:0000313" key="2">
    <source>
        <dbReference type="EMBL" id="EMP34413.1"/>
    </source>
</evidence>
<name>M7BQR3_CHEMY</name>
<organism evidence="2 3">
    <name type="scientific">Chelonia mydas</name>
    <name type="common">Green sea-turtle</name>
    <name type="synonym">Chelonia agassizi</name>
    <dbReference type="NCBI Taxonomy" id="8469"/>
    <lineage>
        <taxon>Eukaryota</taxon>
        <taxon>Metazoa</taxon>
        <taxon>Chordata</taxon>
        <taxon>Craniata</taxon>
        <taxon>Vertebrata</taxon>
        <taxon>Euteleostomi</taxon>
        <taxon>Archelosauria</taxon>
        <taxon>Testudinata</taxon>
        <taxon>Testudines</taxon>
        <taxon>Cryptodira</taxon>
        <taxon>Durocryptodira</taxon>
        <taxon>Americhelydia</taxon>
        <taxon>Chelonioidea</taxon>
        <taxon>Cheloniidae</taxon>
        <taxon>Chelonia</taxon>
    </lineage>
</organism>
<dbReference type="EMBL" id="KB532356">
    <property type="protein sequence ID" value="EMP34413.1"/>
    <property type="molecule type" value="Genomic_DNA"/>
</dbReference>
<dbReference type="STRING" id="8469.M7BQR3"/>
<keyword evidence="3" id="KW-1185">Reference proteome</keyword>
<proteinExistence type="predicted"/>